<proteinExistence type="predicted"/>
<organism evidence="2 3">
    <name type="scientific">Rubroshorea leprosula</name>
    <dbReference type="NCBI Taxonomy" id="152421"/>
    <lineage>
        <taxon>Eukaryota</taxon>
        <taxon>Viridiplantae</taxon>
        <taxon>Streptophyta</taxon>
        <taxon>Embryophyta</taxon>
        <taxon>Tracheophyta</taxon>
        <taxon>Spermatophyta</taxon>
        <taxon>Magnoliopsida</taxon>
        <taxon>eudicotyledons</taxon>
        <taxon>Gunneridae</taxon>
        <taxon>Pentapetalae</taxon>
        <taxon>rosids</taxon>
        <taxon>malvids</taxon>
        <taxon>Malvales</taxon>
        <taxon>Dipterocarpaceae</taxon>
        <taxon>Rubroshorea</taxon>
    </lineage>
</organism>
<name>A0AAV5MIH4_9ROSI</name>
<dbReference type="AlphaFoldDB" id="A0AAV5MIH4"/>
<comment type="caution">
    <text evidence="2">The sequence shown here is derived from an EMBL/GenBank/DDBJ whole genome shotgun (WGS) entry which is preliminary data.</text>
</comment>
<dbReference type="EMBL" id="BPVZ01000293">
    <property type="protein sequence ID" value="GKV49288.1"/>
    <property type="molecule type" value="Genomic_DNA"/>
</dbReference>
<protein>
    <submittedName>
        <fullName evidence="2">Uncharacterized protein</fullName>
    </submittedName>
</protein>
<evidence type="ECO:0000313" key="3">
    <source>
        <dbReference type="Proteomes" id="UP001054252"/>
    </source>
</evidence>
<feature type="transmembrane region" description="Helical" evidence="1">
    <location>
        <begin position="99"/>
        <end position="119"/>
    </location>
</feature>
<dbReference type="Proteomes" id="UP001054252">
    <property type="component" value="Unassembled WGS sequence"/>
</dbReference>
<reference evidence="2 3" key="1">
    <citation type="journal article" date="2021" name="Commun. Biol.">
        <title>The genome of Shorea leprosula (Dipterocarpaceae) highlights the ecological relevance of drought in aseasonal tropical rainforests.</title>
        <authorList>
            <person name="Ng K.K.S."/>
            <person name="Kobayashi M.J."/>
            <person name="Fawcett J.A."/>
            <person name="Hatakeyama M."/>
            <person name="Paape T."/>
            <person name="Ng C.H."/>
            <person name="Ang C.C."/>
            <person name="Tnah L.H."/>
            <person name="Lee C.T."/>
            <person name="Nishiyama T."/>
            <person name="Sese J."/>
            <person name="O'Brien M.J."/>
            <person name="Copetti D."/>
            <person name="Mohd Noor M.I."/>
            <person name="Ong R.C."/>
            <person name="Putra M."/>
            <person name="Sireger I.Z."/>
            <person name="Indrioko S."/>
            <person name="Kosugi Y."/>
            <person name="Izuno A."/>
            <person name="Isagi Y."/>
            <person name="Lee S.L."/>
            <person name="Shimizu K.K."/>
        </authorList>
    </citation>
    <scope>NUCLEOTIDE SEQUENCE [LARGE SCALE GENOMIC DNA]</scope>
    <source>
        <strain evidence="2">214</strain>
    </source>
</reference>
<accession>A0AAV5MIH4</accession>
<keyword evidence="1" id="KW-0472">Membrane</keyword>
<evidence type="ECO:0000256" key="1">
    <source>
        <dbReference type="SAM" id="Phobius"/>
    </source>
</evidence>
<gene>
    <name evidence="2" type="ORF">SLEP1_g56045</name>
</gene>
<sequence length="122" mass="13672">MRGGLIRSLLRGGPSGAGCTTGQQQTMTQYYDTSPFLHTCNNDSYPSLETSVRNPQGFPNTTASIHLIRHTFSIILHGSSAYSDEFEFWSLWLVSESVFLHHSLFCFLFPAVPFTINYLGMD</sequence>
<keyword evidence="3" id="KW-1185">Reference proteome</keyword>
<keyword evidence="1" id="KW-1133">Transmembrane helix</keyword>
<keyword evidence="1" id="KW-0812">Transmembrane</keyword>
<evidence type="ECO:0000313" key="2">
    <source>
        <dbReference type="EMBL" id="GKV49288.1"/>
    </source>
</evidence>